<dbReference type="AlphaFoldDB" id="A0A0L8V9P5"/>
<dbReference type="Pfam" id="PF06439">
    <property type="entry name" value="3keto-disac_hyd"/>
    <property type="match status" value="1"/>
</dbReference>
<evidence type="ECO:0000313" key="4">
    <source>
        <dbReference type="Proteomes" id="UP000036958"/>
    </source>
</evidence>
<evidence type="ECO:0000313" key="3">
    <source>
        <dbReference type="EMBL" id="KOH45185.1"/>
    </source>
</evidence>
<proteinExistence type="predicted"/>
<dbReference type="GO" id="GO:0016787">
    <property type="term" value="F:hydrolase activity"/>
    <property type="evidence" value="ECO:0007669"/>
    <property type="project" value="InterPro"/>
</dbReference>
<evidence type="ECO:0000259" key="2">
    <source>
        <dbReference type="Pfam" id="PF06439"/>
    </source>
</evidence>
<keyword evidence="4" id="KW-1185">Reference proteome</keyword>
<comment type="caution">
    <text evidence="3">The sequence shown here is derived from an EMBL/GenBank/DDBJ whole genome shotgun (WGS) entry which is preliminary data.</text>
</comment>
<dbReference type="Gene3D" id="2.60.120.560">
    <property type="entry name" value="Exo-inulinase, domain 1"/>
    <property type="match status" value="1"/>
</dbReference>
<dbReference type="PATRIC" id="fig|1409788.3.peg.2116"/>
<accession>A0A0L8V9P5</accession>
<feature type="chain" id="PRO_5005591516" evidence="1">
    <location>
        <begin position="19"/>
        <end position="249"/>
    </location>
</feature>
<dbReference type="RefSeq" id="WP_053182768.1">
    <property type="nucleotide sequence ID" value="NZ_LGIA01000148.1"/>
</dbReference>
<dbReference type="STRING" id="1409788.NC99_20470"/>
<organism evidence="3 4">
    <name type="scientific">Sunxiuqinia dokdonensis</name>
    <dbReference type="NCBI Taxonomy" id="1409788"/>
    <lineage>
        <taxon>Bacteria</taxon>
        <taxon>Pseudomonadati</taxon>
        <taxon>Bacteroidota</taxon>
        <taxon>Bacteroidia</taxon>
        <taxon>Marinilabiliales</taxon>
        <taxon>Prolixibacteraceae</taxon>
        <taxon>Sunxiuqinia</taxon>
    </lineage>
</organism>
<protein>
    <submittedName>
        <fullName evidence="3">Putative multi-domain protein</fullName>
    </submittedName>
</protein>
<evidence type="ECO:0000256" key="1">
    <source>
        <dbReference type="SAM" id="SignalP"/>
    </source>
</evidence>
<dbReference type="EMBL" id="LGIA01000148">
    <property type="protein sequence ID" value="KOH45185.1"/>
    <property type="molecule type" value="Genomic_DNA"/>
</dbReference>
<dbReference type="Proteomes" id="UP000036958">
    <property type="component" value="Unassembled WGS sequence"/>
</dbReference>
<reference evidence="4" key="1">
    <citation type="submission" date="2015-07" db="EMBL/GenBank/DDBJ databases">
        <title>Genome sequencing of Sunxiuqinia dokdonensis strain SK.</title>
        <authorList>
            <person name="Ahn S."/>
            <person name="Kim B.-C."/>
        </authorList>
    </citation>
    <scope>NUCLEOTIDE SEQUENCE [LARGE SCALE GENOMIC DNA]</scope>
    <source>
        <strain evidence="4">SK</strain>
    </source>
</reference>
<name>A0A0L8V9P5_9BACT</name>
<feature type="signal peptide" evidence="1">
    <location>
        <begin position="1"/>
        <end position="18"/>
    </location>
</feature>
<feature type="domain" description="3-keto-alpha-glucoside-1,2-lyase/3-keto-2-hydroxy-glucal hydratase" evidence="2">
    <location>
        <begin position="64"/>
        <end position="247"/>
    </location>
</feature>
<keyword evidence="1" id="KW-0732">Signal</keyword>
<sequence length="249" mass="27809">MRKLVSLFFIVLCVTAFAQERPNMVPEMTEIWDPEVSVVDPGETPMDAPSDAIVLLGADKAFDNEWTNGNGGEPGWNFDNGVATVKSGTGTIKTKREFKDFQLHVEWRSPEEVVGESQGRGNSGIFLQGIYEVQVLDNYNNRTYRNGQAGSVYKQHAPLVNACKAPGVWQTYDIIYTAPRFKADGTYFTHPRVTVIHNGVLVQNNVEVRGPTEYIGIPEYSVKPHGDGPLILQDHGNPVSFRNIWIREL</sequence>
<dbReference type="OrthoDB" id="176168at2"/>
<dbReference type="InterPro" id="IPR010496">
    <property type="entry name" value="AL/BT2_dom"/>
</dbReference>
<gene>
    <name evidence="3" type="ORF">NC99_20470</name>
</gene>